<keyword evidence="1" id="KW-0732">Signal</keyword>
<protein>
    <recommendedName>
        <fullName evidence="4">Lipoprotein</fullName>
    </recommendedName>
</protein>
<sequence>MTHTSHTLHSHLALLLVAGVLASVPVVAQVGPGVASGQAAAPTVTTVTSAPPAFSRYPASVERSVVQQPHLEGKAANFKTVLSQALRDAAATGPNFAGRFVVATWGCGSGCVRVAFIDGRTGAVHFPPQLEGATPGNGELNNREMLEYRADSNLLIVNGTPATDDRYGVWAYKWTGQTLEPVSYTVKKRSMTQ</sequence>
<dbReference type="Proteomes" id="UP000199169">
    <property type="component" value="Unassembled WGS sequence"/>
</dbReference>
<evidence type="ECO:0008006" key="4">
    <source>
        <dbReference type="Google" id="ProtNLM"/>
    </source>
</evidence>
<reference evidence="2 3" key="1">
    <citation type="submission" date="2016-06" db="EMBL/GenBank/DDBJ databases">
        <authorList>
            <person name="Kjaerup R.B."/>
            <person name="Dalgaard T.S."/>
            <person name="Juul-Madsen H.R."/>
        </authorList>
    </citation>
    <scope>NUCLEOTIDE SEQUENCE [LARGE SCALE GENOMIC DNA]</scope>
    <source>
        <strain evidence="2">3</strain>
    </source>
</reference>
<name>A0A1A8XV21_9PROT</name>
<accession>A0A1A8XV21</accession>
<feature type="signal peptide" evidence="1">
    <location>
        <begin position="1"/>
        <end position="28"/>
    </location>
</feature>
<dbReference type="EMBL" id="FLQX01000135">
    <property type="protein sequence ID" value="SBT08432.1"/>
    <property type="molecule type" value="Genomic_DNA"/>
</dbReference>
<evidence type="ECO:0000256" key="1">
    <source>
        <dbReference type="SAM" id="SignalP"/>
    </source>
</evidence>
<evidence type="ECO:0000313" key="2">
    <source>
        <dbReference type="EMBL" id="SBT08432.1"/>
    </source>
</evidence>
<proteinExistence type="predicted"/>
<evidence type="ECO:0000313" key="3">
    <source>
        <dbReference type="Proteomes" id="UP000199169"/>
    </source>
</evidence>
<dbReference type="RefSeq" id="WP_186408261.1">
    <property type="nucleotide sequence ID" value="NZ_FLQX01000135.1"/>
</dbReference>
<feature type="chain" id="PRO_5008381775" description="Lipoprotein" evidence="1">
    <location>
        <begin position="29"/>
        <end position="193"/>
    </location>
</feature>
<keyword evidence="3" id="KW-1185">Reference proteome</keyword>
<gene>
    <name evidence="2" type="ORF">ACCAA_570039</name>
</gene>
<organism evidence="2 3">
    <name type="scientific">Candidatus Accumulibacter aalborgensis</name>
    <dbReference type="NCBI Taxonomy" id="1860102"/>
    <lineage>
        <taxon>Bacteria</taxon>
        <taxon>Pseudomonadati</taxon>
        <taxon>Pseudomonadota</taxon>
        <taxon>Betaproteobacteria</taxon>
        <taxon>Candidatus Accumulibacter</taxon>
    </lineage>
</organism>
<dbReference type="AlphaFoldDB" id="A0A1A8XV21"/>